<gene>
    <name evidence="1" type="ORF">LY89DRAFT_686933</name>
</gene>
<dbReference type="SUPFAM" id="SSF52540">
    <property type="entry name" value="P-loop containing nucleoside triphosphate hydrolases"/>
    <property type="match status" value="2"/>
</dbReference>
<dbReference type="Proteomes" id="UP000070700">
    <property type="component" value="Unassembled WGS sequence"/>
</dbReference>
<dbReference type="Gene3D" id="3.40.50.300">
    <property type="entry name" value="P-loop containing nucleotide triphosphate hydrolases"/>
    <property type="match status" value="1"/>
</dbReference>
<name>A0A194X2Q0_MOLSC</name>
<dbReference type="AlphaFoldDB" id="A0A194X2Q0"/>
<dbReference type="KEGG" id="psco:LY89DRAFT_686933"/>
<dbReference type="InterPro" id="IPR027417">
    <property type="entry name" value="P-loop_NTPase"/>
</dbReference>
<dbReference type="STRING" id="149040.A0A194X2Q0"/>
<proteinExistence type="predicted"/>
<protein>
    <recommendedName>
        <fullName evidence="3">Phosphoribulokinase/uridine kinase domain-containing protein</fullName>
    </recommendedName>
</protein>
<dbReference type="GeneID" id="28825121"/>
<organism evidence="1 2">
    <name type="scientific">Mollisia scopiformis</name>
    <name type="common">Conifer needle endophyte fungus</name>
    <name type="synonym">Phialocephala scopiformis</name>
    <dbReference type="NCBI Taxonomy" id="149040"/>
    <lineage>
        <taxon>Eukaryota</taxon>
        <taxon>Fungi</taxon>
        <taxon>Dikarya</taxon>
        <taxon>Ascomycota</taxon>
        <taxon>Pezizomycotina</taxon>
        <taxon>Leotiomycetes</taxon>
        <taxon>Helotiales</taxon>
        <taxon>Mollisiaceae</taxon>
        <taxon>Mollisia</taxon>
    </lineage>
</organism>
<accession>A0A194X2Q0</accession>
<dbReference type="RefSeq" id="XP_018068816.1">
    <property type="nucleotide sequence ID" value="XM_018215395.1"/>
</dbReference>
<dbReference type="PANTHER" id="PTHR10285">
    <property type="entry name" value="URIDINE KINASE"/>
    <property type="match status" value="1"/>
</dbReference>
<dbReference type="EMBL" id="KQ947420">
    <property type="protein sequence ID" value="KUJ14461.1"/>
    <property type="molecule type" value="Genomic_DNA"/>
</dbReference>
<reference evidence="1 2" key="1">
    <citation type="submission" date="2015-10" db="EMBL/GenBank/DDBJ databases">
        <title>Full genome of DAOMC 229536 Phialocephala scopiformis, a fungal endophyte of spruce producing the potent anti-insectan compound rugulosin.</title>
        <authorList>
            <consortium name="DOE Joint Genome Institute"/>
            <person name="Walker A.K."/>
            <person name="Frasz S.L."/>
            <person name="Seifert K.A."/>
            <person name="Miller J.D."/>
            <person name="Mondo S.J."/>
            <person name="Labutti K."/>
            <person name="Lipzen A."/>
            <person name="Dockter R."/>
            <person name="Kennedy M."/>
            <person name="Grigoriev I.V."/>
            <person name="Spatafora J.W."/>
        </authorList>
    </citation>
    <scope>NUCLEOTIDE SEQUENCE [LARGE SCALE GENOMIC DNA]</scope>
    <source>
        <strain evidence="1 2">CBS 120377</strain>
    </source>
</reference>
<evidence type="ECO:0008006" key="3">
    <source>
        <dbReference type="Google" id="ProtNLM"/>
    </source>
</evidence>
<dbReference type="OrthoDB" id="10264655at2759"/>
<sequence>MPHTSLEQDTIVGVMAPPNSPLGGAMPSTDNLAGLSLAALEIGEEKKPVLVVGISGCTSSGKSLLASLLAQVFGGSVLMHQDSYFQPKALCPFTTFRNTKEDLPFMFKTMTNNETGEYFITSDGYATTNYHVTGPDTDCDQAIDFMSMLGMITRVIGTGILPDQIEPPGDPGLLLGHDSNPTAEFIKHSHDLSSYESLIQELRIHVSKKVRHHAASNIRNNQLGKYIQSPAMNGYAHGSIDLVDVTKMLPVICFIEGFLLFTDPTKPQTVAPIFDLDTEQRALHIQYQTIADLTHELAVTEPNDPFSVEAREEIEQEIWDKNLEAKTRMQAVMGLKLFLPTGKETAMERRFARSEYRDWPEGERAPGQMWKTGGYFESVAWKNFQRTHGWMARGDVVEDEKCGFVEEECMGVCVRPKLDAGIEETLRWAVEAVLCRLCREDVEPETEMEVSDIEEI</sequence>
<dbReference type="InParanoid" id="A0A194X2Q0"/>
<evidence type="ECO:0000313" key="1">
    <source>
        <dbReference type="EMBL" id="KUJ14461.1"/>
    </source>
</evidence>
<keyword evidence="2" id="KW-1185">Reference proteome</keyword>
<evidence type="ECO:0000313" key="2">
    <source>
        <dbReference type="Proteomes" id="UP000070700"/>
    </source>
</evidence>